<keyword evidence="7" id="KW-0915">Sodium</keyword>
<comment type="function">
    <text evidence="7">Na(+)/H(+) antiporter that extrudes sodium in exchange for external protons.</text>
</comment>
<evidence type="ECO:0000256" key="3">
    <source>
        <dbReference type="ARBA" id="ARBA00022692"/>
    </source>
</evidence>
<dbReference type="PANTHER" id="PTHR30341">
    <property type="entry name" value="SODIUM ION/PROTON ANTIPORTER NHAA-RELATED"/>
    <property type="match status" value="1"/>
</dbReference>
<keyword evidence="7" id="KW-0813">Transport</keyword>
<keyword evidence="4 7" id="KW-1133">Transmembrane helix</keyword>
<dbReference type="Gene3D" id="1.20.1530.10">
    <property type="entry name" value="Na+/H+ antiporter like domain"/>
    <property type="match status" value="1"/>
</dbReference>
<feature type="transmembrane region" description="Helical" evidence="7">
    <location>
        <begin position="353"/>
        <end position="375"/>
    </location>
</feature>
<dbReference type="Proteomes" id="UP001317822">
    <property type="component" value="Chromosome"/>
</dbReference>
<keyword evidence="7" id="KW-0406">Ion transport</keyword>
<dbReference type="NCBIfam" id="NF007111">
    <property type="entry name" value="PRK09560.1"/>
    <property type="match status" value="1"/>
</dbReference>
<feature type="transmembrane region" description="Helical" evidence="7">
    <location>
        <begin position="140"/>
        <end position="159"/>
    </location>
</feature>
<evidence type="ECO:0000256" key="2">
    <source>
        <dbReference type="ARBA" id="ARBA00022475"/>
    </source>
</evidence>
<dbReference type="InterPro" id="IPR004670">
    <property type="entry name" value="NhaA"/>
</dbReference>
<feature type="transmembrane region" description="Helical" evidence="7">
    <location>
        <begin position="195"/>
        <end position="211"/>
    </location>
</feature>
<evidence type="ECO:0000313" key="9">
    <source>
        <dbReference type="Proteomes" id="UP001317822"/>
    </source>
</evidence>
<keyword evidence="9" id="KW-1185">Reference proteome</keyword>
<dbReference type="InterPro" id="IPR023171">
    <property type="entry name" value="Na/H_antiporter_dom_sf"/>
</dbReference>
<reference evidence="8 9" key="1">
    <citation type="journal article" date="2023" name="Int. J. Syst. Evol. Microbiol.">
        <title>Physiological and genomic analyses of cobalamin (vitamin B12)-auxotrophy of Lysobacter auxotrophicus sp. nov., a methionine-auxotrophic chitinolytic bacterium isolated from chitin-treated soil.</title>
        <authorList>
            <person name="Saito A."/>
            <person name="Dohra H."/>
            <person name="Hamada M."/>
            <person name="Moriuchi R."/>
            <person name="Kotsuchibashi Y."/>
            <person name="Mori K."/>
        </authorList>
    </citation>
    <scope>NUCLEOTIDE SEQUENCE [LARGE SCALE GENOMIC DNA]</scope>
    <source>
        <strain evidence="8 9">5-21a</strain>
    </source>
</reference>
<feature type="transmembrane region" description="Helical" evidence="7">
    <location>
        <begin position="27"/>
        <end position="52"/>
    </location>
</feature>
<dbReference type="HAMAP" id="MF_01844">
    <property type="entry name" value="NhaA"/>
    <property type="match status" value="1"/>
</dbReference>
<sequence>MTQSPNATQRPSPRALRGLAEFFRYEAAGGIVLIAAAVLAMVAANSPLVAYYEGFRELPVQVRVGALDIAKPLLLWINDGLMAVFFLLVALEIKREALTGQLASRSQLVLPLICAAAGVAMPAILFVTLNHHDAQAMRGWAVPTATDIAFALGVLALLGSRVPTGMKLLLSTIAVVDDLIAILIIALFYSHGLSITALVWAAAAIAGMWLLNRRGVMRLAPYLLLGVVLWVCVLKSGVHATLAGVVTGLMIPHGRRTDDAHEAADPLARSHSPLESLEHALHPWVAYAILPLFAFVNAGRVLDGMRLDDLLAPLPMGVVLGLVVGKPIGIVGAAVLLRALGWARFPDGMDLRAMIGLGLMCGIGFTMSLFIASLAYHDTDAYGSAVLGVLLASLVSAVIGWLWLRATLPHTTKVD</sequence>
<feature type="transmembrane region" description="Helical" evidence="7">
    <location>
        <begin position="168"/>
        <end position="189"/>
    </location>
</feature>
<organism evidence="8 9">
    <name type="scientific">Lysobacter auxotrophicus</name>
    <dbReference type="NCBI Taxonomy" id="2992573"/>
    <lineage>
        <taxon>Bacteria</taxon>
        <taxon>Pseudomonadati</taxon>
        <taxon>Pseudomonadota</taxon>
        <taxon>Gammaproteobacteria</taxon>
        <taxon>Lysobacterales</taxon>
        <taxon>Lysobacteraceae</taxon>
        <taxon>Lysobacter</taxon>
    </lineage>
</organism>
<gene>
    <name evidence="7 8" type="primary">nhaA</name>
    <name evidence="8" type="ORF">LA521A_06290</name>
</gene>
<dbReference type="NCBIfam" id="NF007112">
    <property type="entry name" value="PRK09561.1"/>
    <property type="match status" value="1"/>
</dbReference>
<evidence type="ECO:0000256" key="6">
    <source>
        <dbReference type="ARBA" id="ARBA00023201"/>
    </source>
</evidence>
<evidence type="ECO:0000256" key="4">
    <source>
        <dbReference type="ARBA" id="ARBA00022989"/>
    </source>
</evidence>
<comment type="similarity">
    <text evidence="7">Belongs to the NhaA Na(+)/H(+) (TC 2.A.33) antiporter family.</text>
</comment>
<evidence type="ECO:0000256" key="7">
    <source>
        <dbReference type="HAMAP-Rule" id="MF_01844"/>
    </source>
</evidence>
<keyword evidence="7" id="KW-0050">Antiport</keyword>
<comment type="subcellular location">
    <subcellularLocation>
        <location evidence="1">Cell inner membrane</location>
        <topology evidence="1">Multi-pass membrane protein</topology>
    </subcellularLocation>
    <subcellularLocation>
        <location evidence="7">Cell membrane</location>
        <topology evidence="7">Multi-pass membrane protein</topology>
    </subcellularLocation>
</comment>
<protein>
    <recommendedName>
        <fullName evidence="7">Na(+)/H(+) antiporter NhaA</fullName>
    </recommendedName>
    <alternativeName>
        <fullName evidence="7">Sodium/proton antiporter NhaA</fullName>
    </alternativeName>
</protein>
<keyword evidence="2 7" id="KW-1003">Cell membrane</keyword>
<keyword evidence="5 7" id="KW-0472">Membrane</keyword>
<feature type="transmembrane region" description="Helical" evidence="7">
    <location>
        <begin position="223"/>
        <end position="251"/>
    </location>
</feature>
<dbReference type="EMBL" id="AP027041">
    <property type="protein sequence ID" value="BDU15428.1"/>
    <property type="molecule type" value="Genomic_DNA"/>
</dbReference>
<feature type="transmembrane region" description="Helical" evidence="7">
    <location>
        <begin position="382"/>
        <end position="404"/>
    </location>
</feature>
<feature type="transmembrane region" description="Helical" evidence="7">
    <location>
        <begin position="72"/>
        <end position="93"/>
    </location>
</feature>
<accession>A0ABM8DA24</accession>
<evidence type="ECO:0000256" key="5">
    <source>
        <dbReference type="ARBA" id="ARBA00023136"/>
    </source>
</evidence>
<feature type="transmembrane region" description="Helical" evidence="7">
    <location>
        <begin position="108"/>
        <end position="128"/>
    </location>
</feature>
<evidence type="ECO:0000313" key="8">
    <source>
        <dbReference type="EMBL" id="BDU15428.1"/>
    </source>
</evidence>
<dbReference type="RefSeq" id="WP_281780932.1">
    <property type="nucleotide sequence ID" value="NZ_AP027041.1"/>
</dbReference>
<keyword evidence="6 7" id="KW-0739">Sodium transport</keyword>
<comment type="catalytic activity">
    <reaction evidence="7">
        <text>Na(+)(in) + 2 H(+)(out) = Na(+)(out) + 2 H(+)(in)</text>
        <dbReference type="Rhea" id="RHEA:29251"/>
        <dbReference type="ChEBI" id="CHEBI:15378"/>
        <dbReference type="ChEBI" id="CHEBI:29101"/>
    </reaction>
</comment>
<proteinExistence type="inferred from homology"/>
<name>A0ABM8DA24_9GAMM</name>
<dbReference type="PANTHER" id="PTHR30341:SF0">
    <property type="entry name" value="NA(+)_H(+) ANTIPORTER NHAA"/>
    <property type="match status" value="1"/>
</dbReference>
<dbReference type="NCBIfam" id="TIGR00773">
    <property type="entry name" value="NhaA"/>
    <property type="match status" value="1"/>
</dbReference>
<evidence type="ECO:0000256" key="1">
    <source>
        <dbReference type="ARBA" id="ARBA00004429"/>
    </source>
</evidence>
<dbReference type="Pfam" id="PF06965">
    <property type="entry name" value="Na_H_antiport_1"/>
    <property type="match status" value="1"/>
</dbReference>
<feature type="transmembrane region" description="Helical" evidence="7">
    <location>
        <begin position="314"/>
        <end position="341"/>
    </location>
</feature>
<keyword evidence="3 7" id="KW-0812">Transmembrane</keyword>
<feature type="transmembrane region" description="Helical" evidence="7">
    <location>
        <begin position="284"/>
        <end position="302"/>
    </location>
</feature>